<evidence type="ECO:0000313" key="2">
    <source>
        <dbReference type="Proteomes" id="UP000185984"/>
    </source>
</evidence>
<dbReference type="Gene3D" id="1.10.8.10">
    <property type="entry name" value="DNA helicase RuvA subunit, C-terminal domain"/>
    <property type="match status" value="1"/>
</dbReference>
<dbReference type="AlphaFoldDB" id="A0A1U7HXD8"/>
<dbReference type="EMBL" id="MRCC01000004">
    <property type="protein sequence ID" value="OKH28222.1"/>
    <property type="molecule type" value="Genomic_DNA"/>
</dbReference>
<protein>
    <submittedName>
        <fullName evidence="1">Chromosome partitioning protein ParB</fullName>
    </submittedName>
</protein>
<dbReference type="Pfam" id="PF08857">
    <property type="entry name" value="ParBc_2"/>
    <property type="match status" value="1"/>
</dbReference>
<dbReference type="Proteomes" id="UP000185984">
    <property type="component" value="Unassembled WGS sequence"/>
</dbReference>
<name>A0A1U7HXD8_9CHRO</name>
<dbReference type="InterPro" id="IPR016932">
    <property type="entry name" value="UCP029669"/>
</dbReference>
<proteinExistence type="predicted"/>
<evidence type="ECO:0000313" key="1">
    <source>
        <dbReference type="EMBL" id="OKH28222.1"/>
    </source>
</evidence>
<dbReference type="InterPro" id="IPR036086">
    <property type="entry name" value="ParB/Sulfiredoxin_sf"/>
</dbReference>
<accession>A0A1U7HXD8</accession>
<organism evidence="1 2">
    <name type="scientific">Chroogloeocystis siderophila 5.2 s.c.1</name>
    <dbReference type="NCBI Taxonomy" id="247279"/>
    <lineage>
        <taxon>Bacteria</taxon>
        <taxon>Bacillati</taxon>
        <taxon>Cyanobacteriota</taxon>
        <taxon>Cyanophyceae</taxon>
        <taxon>Oscillatoriophycideae</taxon>
        <taxon>Chroococcales</taxon>
        <taxon>Chroococcaceae</taxon>
        <taxon>Chroogloeocystis</taxon>
    </lineage>
</organism>
<dbReference type="PIRSF" id="PIRSF029669">
    <property type="entry name" value="UCP029669"/>
    <property type="match status" value="1"/>
</dbReference>
<dbReference type="OrthoDB" id="552416at2"/>
<comment type="caution">
    <text evidence="1">The sequence shown here is derived from an EMBL/GenBank/DDBJ whole genome shotgun (WGS) entry which is preliminary data.</text>
</comment>
<sequence>MAKMPKYTSELPAGILSEIEVSLLHPAQPALGYREVNYRVQQFKAMSSKELDAYLREHFLPVAIAPDGLPYVVDHHHRARAIQLTGLRKTVYIKVLENCKDWTEAEFWQMMQKNAWVYLYDKDGNSIEPNEIPANLAQLQDDKYRSLAWAVLEAGGYQESNVPFQEFMWGNYFRQRISFEDTDEEFTKAVNEALILCRKPQASKLPGYIAGVGEGSASKAK</sequence>
<dbReference type="CDD" id="cd16390">
    <property type="entry name" value="ParB_N_Srx_like"/>
    <property type="match status" value="1"/>
</dbReference>
<keyword evidence="2" id="KW-1185">Reference proteome</keyword>
<reference evidence="1 2" key="1">
    <citation type="submission" date="2016-11" db="EMBL/GenBank/DDBJ databases">
        <title>Draft Genome Sequences of Nine Cyanobacterial Strains from Diverse Habitats.</title>
        <authorList>
            <person name="Zhu T."/>
            <person name="Hou S."/>
            <person name="Lu X."/>
            <person name="Hess W.R."/>
        </authorList>
    </citation>
    <scope>NUCLEOTIDE SEQUENCE [LARGE SCALE GENOMIC DNA]</scope>
    <source>
        <strain evidence="1 2">5.2 s.c.1</strain>
    </source>
</reference>
<dbReference type="Gene3D" id="3.90.1530.10">
    <property type="entry name" value="Conserved hypothetical protein from pyrococcus furiosus pfu- 392566-001, ParB domain"/>
    <property type="match status" value="1"/>
</dbReference>
<dbReference type="SUPFAM" id="SSF110849">
    <property type="entry name" value="ParB/Sulfiredoxin"/>
    <property type="match status" value="1"/>
</dbReference>
<gene>
    <name evidence="1" type="ORF">NIES1031_05670</name>
</gene>
<dbReference type="InterPro" id="IPR014956">
    <property type="entry name" value="ParBc_2"/>
</dbReference>